<evidence type="ECO:0000256" key="5">
    <source>
        <dbReference type="ARBA" id="ARBA00022490"/>
    </source>
</evidence>
<keyword evidence="7 13" id="KW-0548">Nucleotidyltransferase</keyword>
<accession>A0ABX3W1G7</accession>
<dbReference type="RefSeq" id="WP_036467023.1">
    <property type="nucleotide sequence ID" value="NZ_HG964446.1"/>
</dbReference>
<evidence type="ECO:0000256" key="1">
    <source>
        <dbReference type="ARBA" id="ARBA00004496"/>
    </source>
</evidence>
<comment type="caution">
    <text evidence="16">The sequence shown here is derived from an EMBL/GenBank/DDBJ whole genome shotgun (WGS) entry which is preliminary data.</text>
</comment>
<dbReference type="InterPro" id="IPR011708">
    <property type="entry name" value="DNA_pol3_alpha_NTPase_dom"/>
</dbReference>
<evidence type="ECO:0000256" key="8">
    <source>
        <dbReference type="ARBA" id="ARBA00022705"/>
    </source>
</evidence>
<keyword evidence="9 13" id="KW-0227">DNA damage</keyword>
<evidence type="ECO:0000256" key="13">
    <source>
        <dbReference type="HAMAP-Rule" id="MF_01902"/>
    </source>
</evidence>
<keyword evidence="11 13" id="KW-0234">DNA repair</keyword>
<feature type="compositionally biased region" description="Basic and acidic residues" evidence="14">
    <location>
        <begin position="12"/>
        <end position="21"/>
    </location>
</feature>
<evidence type="ECO:0000256" key="2">
    <source>
        <dbReference type="ARBA" id="ARBA00007391"/>
    </source>
</evidence>
<dbReference type="Gene3D" id="1.10.150.870">
    <property type="match status" value="1"/>
</dbReference>
<dbReference type="PANTHER" id="PTHR32294:SF4">
    <property type="entry name" value="ERROR-PRONE DNA POLYMERASE"/>
    <property type="match status" value="1"/>
</dbReference>
<dbReference type="Pfam" id="PF01336">
    <property type="entry name" value="tRNA_anti-codon"/>
    <property type="match status" value="1"/>
</dbReference>
<comment type="catalytic activity">
    <reaction evidence="12 13">
        <text>DNA(n) + a 2'-deoxyribonucleoside 5'-triphosphate = DNA(n+1) + diphosphate</text>
        <dbReference type="Rhea" id="RHEA:22508"/>
        <dbReference type="Rhea" id="RHEA-COMP:17339"/>
        <dbReference type="Rhea" id="RHEA-COMP:17340"/>
        <dbReference type="ChEBI" id="CHEBI:33019"/>
        <dbReference type="ChEBI" id="CHEBI:61560"/>
        <dbReference type="ChEBI" id="CHEBI:173112"/>
        <dbReference type="EC" id="2.7.7.7"/>
    </reaction>
</comment>
<evidence type="ECO:0000259" key="15">
    <source>
        <dbReference type="SMART" id="SM00481"/>
    </source>
</evidence>
<evidence type="ECO:0000256" key="3">
    <source>
        <dbReference type="ARBA" id="ARBA00012417"/>
    </source>
</evidence>
<dbReference type="Pfam" id="PF14579">
    <property type="entry name" value="HHH_6"/>
    <property type="match status" value="1"/>
</dbReference>
<keyword evidence="17" id="KW-1185">Reference proteome</keyword>
<evidence type="ECO:0000256" key="12">
    <source>
        <dbReference type="ARBA" id="ARBA00049244"/>
    </source>
</evidence>
<gene>
    <name evidence="13" type="primary">dnaE2</name>
    <name evidence="16" type="ORF">AWC29_19215</name>
</gene>
<evidence type="ECO:0000256" key="14">
    <source>
        <dbReference type="SAM" id="MobiDB-lite"/>
    </source>
</evidence>
<dbReference type="NCBIfam" id="NF004225">
    <property type="entry name" value="PRK05672.1"/>
    <property type="match status" value="1"/>
</dbReference>
<dbReference type="Pfam" id="PF07733">
    <property type="entry name" value="DNA_pol3_alpha"/>
    <property type="match status" value="1"/>
</dbReference>
<sequence length="1099" mass="118914">MGWFNGPPSWAEMERVLDGKPRHAGAPTPSGPAEEAPFSRKRPAYRPPDGGRATRSPVAYAELHAHSAYSFLDGASTPEELVEEAARLGLRALALTDHNGLYGAVRFAEAAAELDVRTVFGAELTLNSQARTEHPDPPGPHLLVLARGPEGYRRLSRQLAAAHLAGGEKGKPRFDLDTLTEAAGGHWHILTGCRKGHVRQALSDAGPEAAARALADLVDRFGAQRVSVELTQHGQPLDDERNATLAALAPRFGVGVVATTGAHFAHPSRSRLAMAMGAIRARQSLESAAGWLAPLGGSHLRSGAEMARLFAHVPLGGPDVVTAAAELGEQCAFGLALIAPQLPPFDVPDPHTEDSWLRQLTMAGARDRYGLPESAPRAYAQIEHELKVIAQLRFPGYFLVVHDIARFCRENNILCQGRGSAANSAVCYALGVTAVDPVANELLFERFLSPARDGPPDIDMDIESDQREKVIQYVYDKYGRDYAAQVANVITYRGKIAVRDMARALGYSQGQQDAWSKQISHWNGLADSPDLDGIPEQVIELATQIRNLPRHMGIHSGGMVICDRPIADVCPVEWARMENRSVLQWDKDDCAAIGLVKFDLLGLGMLSALHYAKDLVAEHKGIEVDLARLDLSEPAVYEMLARADSVGVFQVESRAQMATLPRLKPRVFYDLVVEVALIRPGPIQGGSVHPYIRRRNGIDPVVYDHPSMESALRKTLGVPLFQEQLMQLAVDCAGFSAAEADQLRRAMGSKRSTERMQRLRGRFYEGMRELHGATDEVIERTYEKLEAFANFGFPESHALSFASLVFYSSWFKLHHPAAFCAALLRAQPMGFYSPQSLVADARRHGVAVHGPDVNASLAHATLENAGTEVRLGLGAVRHIGDDLAEQLVEERKANGPFTSLLDLTTRLQLSVPQTEALATAGAFACFGTSRREALWAAGAAATQRPDRLPGVGSSSHIPALPGMSELELAAADVWATGISPDSYPTQFLRADLNAMGVVPAEELLGVPDGDRVLIAGAVTHRQRPATAQGVTFINLEDETGMVNVLCTPGVWARHRKLANTAPALLVRGQVQNASGAVTVVAERLGRITLAVGSKSRDFR</sequence>
<dbReference type="HAMAP" id="MF_01902">
    <property type="entry name" value="DNApol_error_prone"/>
    <property type="match status" value="1"/>
</dbReference>
<keyword evidence="5 13" id="KW-0963">Cytoplasm</keyword>
<dbReference type="EC" id="2.7.7.7" evidence="3 13"/>
<comment type="subcellular location">
    <subcellularLocation>
        <location evidence="1 13">Cytoplasm</location>
    </subcellularLocation>
</comment>
<dbReference type="InterPro" id="IPR040982">
    <property type="entry name" value="DNA_pol3_finger"/>
</dbReference>
<evidence type="ECO:0000256" key="4">
    <source>
        <dbReference type="ARBA" id="ARBA00017273"/>
    </source>
</evidence>
<evidence type="ECO:0000256" key="11">
    <source>
        <dbReference type="ARBA" id="ARBA00023204"/>
    </source>
</evidence>
<reference evidence="16 17" key="1">
    <citation type="submission" date="2016-01" db="EMBL/GenBank/DDBJ databases">
        <title>The new phylogeny of the genus Mycobacterium.</title>
        <authorList>
            <person name="Tarcisio F."/>
            <person name="Conor M."/>
            <person name="Antonella G."/>
            <person name="Elisabetta G."/>
            <person name="Giulia F.S."/>
            <person name="Sara T."/>
            <person name="Anna F."/>
            <person name="Clotilde B."/>
            <person name="Roberto B."/>
            <person name="Veronica D.S."/>
            <person name="Fabio R."/>
            <person name="Monica P."/>
            <person name="Olivier J."/>
            <person name="Enrico T."/>
            <person name="Nicola S."/>
        </authorList>
    </citation>
    <scope>NUCLEOTIDE SEQUENCE [LARGE SCALE GENOMIC DNA]</scope>
    <source>
        <strain evidence="16 17">DSM 44626</strain>
    </source>
</reference>
<dbReference type="NCBIfam" id="TIGR00594">
    <property type="entry name" value="polc"/>
    <property type="match status" value="1"/>
</dbReference>
<dbReference type="InterPro" id="IPR003141">
    <property type="entry name" value="Pol/His_phosphatase_N"/>
</dbReference>
<dbReference type="CDD" id="cd04485">
    <property type="entry name" value="DnaE_OBF"/>
    <property type="match status" value="1"/>
</dbReference>
<feature type="region of interest" description="Disordered" evidence="14">
    <location>
        <begin position="1"/>
        <end position="55"/>
    </location>
</feature>
<keyword evidence="8 13" id="KW-0235">DNA replication</keyword>
<keyword evidence="10 13" id="KW-0239">DNA-directed DNA polymerase</keyword>
<comment type="similarity">
    <text evidence="2 13">Belongs to the DNA polymerase type-C family. DnaE2 subfamily.</text>
</comment>
<evidence type="ECO:0000313" key="16">
    <source>
        <dbReference type="EMBL" id="ORX02574.1"/>
    </source>
</evidence>
<evidence type="ECO:0000256" key="7">
    <source>
        <dbReference type="ARBA" id="ARBA00022695"/>
    </source>
</evidence>
<dbReference type="PANTHER" id="PTHR32294">
    <property type="entry name" value="DNA POLYMERASE III SUBUNIT ALPHA"/>
    <property type="match status" value="1"/>
</dbReference>
<dbReference type="InterPro" id="IPR004013">
    <property type="entry name" value="PHP_dom"/>
</dbReference>
<dbReference type="SUPFAM" id="SSF89550">
    <property type="entry name" value="PHP domain-like"/>
    <property type="match status" value="1"/>
</dbReference>
<comment type="function">
    <text evidence="13">DNA polymerase involved in damage-induced mutagenesis and translesion synthesis (TLS). It is not the major replicative DNA polymerase.</text>
</comment>
<dbReference type="InterPro" id="IPR023073">
    <property type="entry name" value="DnaE2"/>
</dbReference>
<dbReference type="InterPro" id="IPR004365">
    <property type="entry name" value="NA-bd_OB_tRNA"/>
</dbReference>
<name>A0ABX3W1G7_9MYCO</name>
<dbReference type="SMART" id="SM00481">
    <property type="entry name" value="POLIIIAc"/>
    <property type="match status" value="1"/>
</dbReference>
<dbReference type="Pfam" id="PF02811">
    <property type="entry name" value="PHP"/>
    <property type="match status" value="1"/>
</dbReference>
<evidence type="ECO:0000256" key="6">
    <source>
        <dbReference type="ARBA" id="ARBA00022679"/>
    </source>
</evidence>
<evidence type="ECO:0000256" key="10">
    <source>
        <dbReference type="ARBA" id="ARBA00022932"/>
    </source>
</evidence>
<dbReference type="InterPro" id="IPR016195">
    <property type="entry name" value="Pol/histidinol_Pase-like"/>
</dbReference>
<dbReference type="Gene3D" id="3.20.20.140">
    <property type="entry name" value="Metal-dependent hydrolases"/>
    <property type="match status" value="1"/>
</dbReference>
<dbReference type="InterPro" id="IPR029460">
    <property type="entry name" value="DNAPol_HHH"/>
</dbReference>
<evidence type="ECO:0000256" key="9">
    <source>
        <dbReference type="ARBA" id="ARBA00022763"/>
    </source>
</evidence>
<dbReference type="InterPro" id="IPR004805">
    <property type="entry name" value="DnaE2/DnaE/PolC"/>
</dbReference>
<dbReference type="Pfam" id="PF17657">
    <property type="entry name" value="DNA_pol3_finger"/>
    <property type="match status" value="1"/>
</dbReference>
<keyword evidence="6 13" id="KW-0808">Transferase</keyword>
<dbReference type="EMBL" id="LQPY01000025">
    <property type="protein sequence ID" value="ORX02574.1"/>
    <property type="molecule type" value="Genomic_DNA"/>
</dbReference>
<proteinExistence type="inferred from homology"/>
<organism evidence="16 17">
    <name type="scientific">Mycobacterium triplex</name>
    <dbReference type="NCBI Taxonomy" id="47839"/>
    <lineage>
        <taxon>Bacteria</taxon>
        <taxon>Bacillati</taxon>
        <taxon>Actinomycetota</taxon>
        <taxon>Actinomycetes</taxon>
        <taxon>Mycobacteriales</taxon>
        <taxon>Mycobacteriaceae</taxon>
        <taxon>Mycobacterium</taxon>
        <taxon>Mycobacterium simiae complex</taxon>
    </lineage>
</organism>
<feature type="domain" description="Polymerase/histidinol phosphatase N-terminal" evidence="15">
    <location>
        <begin position="61"/>
        <end position="128"/>
    </location>
</feature>
<dbReference type="Proteomes" id="UP000193710">
    <property type="component" value="Unassembled WGS sequence"/>
</dbReference>
<evidence type="ECO:0000313" key="17">
    <source>
        <dbReference type="Proteomes" id="UP000193710"/>
    </source>
</evidence>
<protein>
    <recommendedName>
        <fullName evidence="4 13">Error-prone DNA polymerase</fullName>
        <ecNumber evidence="3 13">2.7.7.7</ecNumber>
    </recommendedName>
</protein>